<protein>
    <submittedName>
        <fullName evidence="2">Uncharacterized protein</fullName>
    </submittedName>
</protein>
<name>A0ABS6SJ87_9SPHN</name>
<evidence type="ECO:0000313" key="2">
    <source>
        <dbReference type="EMBL" id="MBV7265060.1"/>
    </source>
</evidence>
<evidence type="ECO:0000256" key="1">
    <source>
        <dbReference type="SAM" id="MobiDB-lite"/>
    </source>
</evidence>
<feature type="region of interest" description="Disordered" evidence="1">
    <location>
        <begin position="120"/>
        <end position="165"/>
    </location>
</feature>
<dbReference type="Proteomes" id="UP000699975">
    <property type="component" value="Unassembled WGS sequence"/>
</dbReference>
<gene>
    <name evidence="2" type="ORF">KCG45_02610</name>
</gene>
<dbReference type="RefSeq" id="WP_218315568.1">
    <property type="nucleotide sequence ID" value="NZ_JAGSPB010000001.1"/>
</dbReference>
<feature type="compositionally biased region" description="Basic and acidic residues" evidence="1">
    <location>
        <begin position="121"/>
        <end position="142"/>
    </location>
</feature>
<reference evidence="2 3" key="1">
    <citation type="submission" date="2021-04" db="EMBL/GenBank/DDBJ databases">
        <authorList>
            <person name="Pira H."/>
            <person name="Risdian C."/>
            <person name="Wink J."/>
        </authorList>
    </citation>
    <scope>NUCLEOTIDE SEQUENCE [LARGE SCALE GENOMIC DNA]</scope>
    <source>
        <strain evidence="2 3">WH131</strain>
    </source>
</reference>
<organism evidence="2 3">
    <name type="scientific">Erythrobacter ani</name>
    <dbReference type="NCBI Taxonomy" id="2827235"/>
    <lineage>
        <taxon>Bacteria</taxon>
        <taxon>Pseudomonadati</taxon>
        <taxon>Pseudomonadota</taxon>
        <taxon>Alphaproteobacteria</taxon>
        <taxon>Sphingomonadales</taxon>
        <taxon>Erythrobacteraceae</taxon>
        <taxon>Erythrobacter/Porphyrobacter group</taxon>
        <taxon>Erythrobacter</taxon>
    </lineage>
</organism>
<keyword evidence="3" id="KW-1185">Reference proteome</keyword>
<sequence>MAILSRFNPTSGIVDFWHEFRKPNPMRFPILLASTAPFAVIFYWLGSETVYKDPDRPSITYITTFDPTRTDDEIVATNLENQEVKKLREEQAERLAQRKRDLYKALGAAAGMDVEQIAAEADARRAAEEAAEAEARAERLGRSPDNTGDETEAAGADAPTEEPAP</sequence>
<proteinExistence type="predicted"/>
<accession>A0ABS6SJ87</accession>
<dbReference type="EMBL" id="JAGSPB010000001">
    <property type="protein sequence ID" value="MBV7265060.1"/>
    <property type="molecule type" value="Genomic_DNA"/>
</dbReference>
<comment type="caution">
    <text evidence="2">The sequence shown here is derived from an EMBL/GenBank/DDBJ whole genome shotgun (WGS) entry which is preliminary data.</text>
</comment>
<evidence type="ECO:0000313" key="3">
    <source>
        <dbReference type="Proteomes" id="UP000699975"/>
    </source>
</evidence>